<name>A0A0B2K253_9FIRM</name>
<dbReference type="AlphaFoldDB" id="A0A0B2K253"/>
<keyword evidence="1" id="KW-1133">Transmembrane helix</keyword>
<protein>
    <submittedName>
        <fullName evidence="2">Uncharacterized protein</fullName>
    </submittedName>
</protein>
<feature type="transmembrane region" description="Helical" evidence="1">
    <location>
        <begin position="12"/>
        <end position="28"/>
    </location>
</feature>
<organism evidence="2 3">
    <name type="scientific">Anaerovibrio lipolyticus</name>
    <dbReference type="NCBI Taxonomy" id="82374"/>
    <lineage>
        <taxon>Bacteria</taxon>
        <taxon>Bacillati</taxon>
        <taxon>Bacillota</taxon>
        <taxon>Negativicutes</taxon>
        <taxon>Selenomonadales</taxon>
        <taxon>Selenomonadaceae</taxon>
        <taxon>Anaerovibrio</taxon>
    </lineage>
</organism>
<gene>
    <name evidence="2" type="ORF">NZ47_01385</name>
</gene>
<reference evidence="2 3" key="1">
    <citation type="journal article" date="2013" name="PLoS ONE">
        <title>Identification and characterization of three novel lipases belonging to families II and V from Anaerovibrio lipolyticus 5ST.</title>
        <authorList>
            <person name="Prive F."/>
            <person name="Kaderbhai N.N."/>
            <person name="Girdwood S."/>
            <person name="Worgan H.J."/>
            <person name="Pinloche E."/>
            <person name="Scollan N.D."/>
            <person name="Huws S.A."/>
            <person name="Newbold C.J."/>
        </authorList>
    </citation>
    <scope>NUCLEOTIDE SEQUENCE [LARGE SCALE GENOMIC DNA]</scope>
    <source>
        <strain evidence="2 3">5S</strain>
    </source>
</reference>
<dbReference type="STRING" id="82374.NZ47_01385"/>
<keyword evidence="1" id="KW-0812">Transmembrane</keyword>
<evidence type="ECO:0000313" key="3">
    <source>
        <dbReference type="Proteomes" id="UP000030993"/>
    </source>
</evidence>
<evidence type="ECO:0000313" key="2">
    <source>
        <dbReference type="EMBL" id="KHM52983.1"/>
    </source>
</evidence>
<evidence type="ECO:0000256" key="1">
    <source>
        <dbReference type="SAM" id="Phobius"/>
    </source>
</evidence>
<keyword evidence="1" id="KW-0472">Membrane</keyword>
<accession>A0A0B2K253</accession>
<dbReference type="EMBL" id="JSCE01000024">
    <property type="protein sequence ID" value="KHM52983.1"/>
    <property type="molecule type" value="Genomic_DNA"/>
</dbReference>
<dbReference type="RefSeq" id="WP_027396322.1">
    <property type="nucleotide sequence ID" value="NZ_CAMKSO010000112.1"/>
</dbReference>
<keyword evidence="3" id="KW-1185">Reference proteome</keyword>
<sequence>MKIEGMNKSDWLMLVLIVVVLFLTNFNDLQTIDYVLIVSVVAWLIMLGIRLYVVNVRNKR</sequence>
<comment type="caution">
    <text evidence="2">The sequence shown here is derived from an EMBL/GenBank/DDBJ whole genome shotgun (WGS) entry which is preliminary data.</text>
</comment>
<dbReference type="Proteomes" id="UP000030993">
    <property type="component" value="Unassembled WGS sequence"/>
</dbReference>
<proteinExistence type="predicted"/>
<feature type="transmembrane region" description="Helical" evidence="1">
    <location>
        <begin position="34"/>
        <end position="53"/>
    </location>
</feature>